<keyword evidence="1" id="KW-0175">Coiled coil</keyword>
<organism evidence="2 3">
    <name type="scientific">Paenibacillus endophyticus</name>
    <dbReference type="NCBI Taxonomy" id="1294268"/>
    <lineage>
        <taxon>Bacteria</taxon>
        <taxon>Bacillati</taxon>
        <taxon>Bacillota</taxon>
        <taxon>Bacilli</taxon>
        <taxon>Bacillales</taxon>
        <taxon>Paenibacillaceae</taxon>
        <taxon>Paenibacillus</taxon>
    </lineage>
</organism>
<dbReference type="GO" id="GO:1990281">
    <property type="term" value="C:efflux pump complex"/>
    <property type="evidence" value="ECO:0007669"/>
    <property type="project" value="TreeGrafter"/>
</dbReference>
<dbReference type="PANTHER" id="PTHR30469:SF15">
    <property type="entry name" value="HLYD FAMILY OF SECRETION PROTEINS"/>
    <property type="match status" value="1"/>
</dbReference>
<evidence type="ECO:0000313" key="2">
    <source>
        <dbReference type="EMBL" id="MBB3153263.1"/>
    </source>
</evidence>
<accession>A0A7W5GBD9</accession>
<name>A0A7W5GBD9_9BACL</name>
<dbReference type="EMBL" id="JACHXW010000009">
    <property type="protein sequence ID" value="MBB3153263.1"/>
    <property type="molecule type" value="Genomic_DNA"/>
</dbReference>
<evidence type="ECO:0000313" key="3">
    <source>
        <dbReference type="Proteomes" id="UP000518605"/>
    </source>
</evidence>
<sequence length="386" mass="42989">MELSKEQVERKRKKWIFAALLLLVGLLLFFTLFSNTLQSATLPKVRTELAASGGITYKLEGSGVVQPFNQAELPNPAGWRVQHVLVKEGETVKKGQKLVVYDSTSARRELEDELAQLEKLNIALEDMQDQFKLSISEGDESATSEIKREIKTCNIDISVQQRKIDGLRDQLNRQKELVAPFDGIVMELLAIEGLASTGQSDIVISNLELGYRLDIVADRELIERFGLAVRHPIELLAPAEGEQPPRPLEGVIDEIADTGPRSASLPEDGGGSPAAIQQKLLRLLLDDDALKGGEQISVKLELASPRKGWLIPNEAVHREGEEQFIFKVEQLRGALGNVFLARKVPIEESESTDRETMIPEDRLYEGEMIILESSEPLQDGNRIRLQ</sequence>
<dbReference type="RefSeq" id="WP_183564495.1">
    <property type="nucleotide sequence ID" value="NZ_CBCSLB010000049.1"/>
</dbReference>
<dbReference type="AlphaFoldDB" id="A0A7W5GBD9"/>
<proteinExistence type="predicted"/>
<reference evidence="2 3" key="1">
    <citation type="submission" date="2020-08" db="EMBL/GenBank/DDBJ databases">
        <title>Genomic Encyclopedia of Type Strains, Phase III (KMG-III): the genomes of soil and plant-associated and newly described type strains.</title>
        <authorList>
            <person name="Whitman W."/>
        </authorList>
    </citation>
    <scope>NUCLEOTIDE SEQUENCE [LARGE SCALE GENOMIC DNA]</scope>
    <source>
        <strain evidence="2 3">CECT 8234</strain>
    </source>
</reference>
<dbReference type="Gene3D" id="2.40.50.100">
    <property type="match status" value="1"/>
</dbReference>
<dbReference type="SUPFAM" id="SSF111369">
    <property type="entry name" value="HlyD-like secretion proteins"/>
    <property type="match status" value="1"/>
</dbReference>
<dbReference type="PANTHER" id="PTHR30469">
    <property type="entry name" value="MULTIDRUG RESISTANCE PROTEIN MDTA"/>
    <property type="match status" value="1"/>
</dbReference>
<gene>
    <name evidence="2" type="ORF">FHS16_003325</name>
</gene>
<dbReference type="Gene3D" id="2.40.420.20">
    <property type="match status" value="1"/>
</dbReference>
<dbReference type="Proteomes" id="UP000518605">
    <property type="component" value="Unassembled WGS sequence"/>
</dbReference>
<evidence type="ECO:0000256" key="1">
    <source>
        <dbReference type="SAM" id="Coils"/>
    </source>
</evidence>
<feature type="coiled-coil region" evidence="1">
    <location>
        <begin position="100"/>
        <end position="130"/>
    </location>
</feature>
<keyword evidence="3" id="KW-1185">Reference proteome</keyword>
<protein>
    <submittedName>
        <fullName evidence="2">Multidrug efflux pump subunit AcrA (Membrane-fusion protein)</fullName>
    </submittedName>
</protein>
<dbReference type="Gene3D" id="1.10.287.470">
    <property type="entry name" value="Helix hairpin bin"/>
    <property type="match status" value="1"/>
</dbReference>
<comment type="caution">
    <text evidence="2">The sequence shown here is derived from an EMBL/GenBank/DDBJ whole genome shotgun (WGS) entry which is preliminary data.</text>
</comment>
<dbReference type="GO" id="GO:0015562">
    <property type="term" value="F:efflux transmembrane transporter activity"/>
    <property type="evidence" value="ECO:0007669"/>
    <property type="project" value="TreeGrafter"/>
</dbReference>